<keyword evidence="1" id="KW-0479">Metal-binding</keyword>
<reference evidence="6 7" key="1">
    <citation type="journal article" date="2016" name="Proc. Natl. Acad. Sci. U.S.A.">
        <title>Comparative genomics of biotechnologically important yeasts.</title>
        <authorList>
            <person name="Riley R."/>
            <person name="Haridas S."/>
            <person name="Wolfe K.H."/>
            <person name="Lopes M.R."/>
            <person name="Hittinger C.T."/>
            <person name="Goeker M."/>
            <person name="Salamov A.A."/>
            <person name="Wisecaver J.H."/>
            <person name="Long T.M."/>
            <person name="Calvey C.H."/>
            <person name="Aerts A.L."/>
            <person name="Barry K.W."/>
            <person name="Choi C."/>
            <person name="Clum A."/>
            <person name="Coughlan A.Y."/>
            <person name="Deshpande S."/>
            <person name="Douglass A.P."/>
            <person name="Hanson S.J."/>
            <person name="Klenk H.-P."/>
            <person name="LaButti K.M."/>
            <person name="Lapidus A."/>
            <person name="Lindquist E.A."/>
            <person name="Lipzen A.M."/>
            <person name="Meier-Kolthoff J.P."/>
            <person name="Ohm R.A."/>
            <person name="Otillar R.P."/>
            <person name="Pangilinan J.L."/>
            <person name="Peng Y."/>
            <person name="Rokas A."/>
            <person name="Rosa C.A."/>
            <person name="Scheuner C."/>
            <person name="Sibirny A.A."/>
            <person name="Slot J.C."/>
            <person name="Stielow J.B."/>
            <person name="Sun H."/>
            <person name="Kurtzman C.P."/>
            <person name="Blackwell M."/>
            <person name="Grigoriev I.V."/>
            <person name="Jeffries T.W."/>
        </authorList>
    </citation>
    <scope>NUCLEOTIDE SEQUENCE [LARGE SCALE GENOMIC DNA]</scope>
    <source>
        <strain evidence="7">ATCC 58044 / CBS 1984 / NCYC 433 / NRRL Y-366-8</strain>
    </source>
</reference>
<dbReference type="GO" id="GO:0008270">
    <property type="term" value="F:zinc ion binding"/>
    <property type="evidence" value="ECO:0007669"/>
    <property type="project" value="UniProtKB-KW"/>
</dbReference>
<gene>
    <name evidence="6" type="ORF">WICANDRAFT_79374</name>
</gene>
<sequence length="332" mass="38613">MKTTKLIFLWLLALHVNAVPLPNAESRTPYEFHLGGSETPVNQTALHSPHTATIIDKDTKLPHGSDELDSNNGTLTLSTHPESYPHHDTSTRNSPPKHYTEKSPYLILIPICFILGLFWAILSYWPLKYSYNLLIKKWCDIELGDYSKVSTNFRKVFCFQFFLLVIVVIIFMIPSLPWFIAGGIGFAVQEFFHWLARRNNDRFDRERAIQQGAAKETKKYTRVTRTDVDEYVPHFDTLLAQSYKPTSKSRSFNDFTKFGKLKSEKPDLVSEDFCVLCLDAYSDDSEVLLLPCEHYFHFKCFRRMGIMPQELIIFKYMISHRCTLMDTNNDIW</sequence>
<dbReference type="EMBL" id="KV454211">
    <property type="protein sequence ID" value="ODQ58828.1"/>
    <property type="molecule type" value="Genomic_DNA"/>
</dbReference>
<organism evidence="6 7">
    <name type="scientific">Wickerhamomyces anomalus (strain ATCC 58044 / CBS 1984 / NCYC 433 / NRRL Y-366-8)</name>
    <name type="common">Yeast</name>
    <name type="synonym">Hansenula anomala</name>
    <dbReference type="NCBI Taxonomy" id="683960"/>
    <lineage>
        <taxon>Eukaryota</taxon>
        <taxon>Fungi</taxon>
        <taxon>Dikarya</taxon>
        <taxon>Ascomycota</taxon>
        <taxon>Saccharomycotina</taxon>
        <taxon>Saccharomycetes</taxon>
        <taxon>Phaffomycetales</taxon>
        <taxon>Wickerhamomycetaceae</taxon>
        <taxon>Wickerhamomyces</taxon>
    </lineage>
</organism>
<dbReference type="Gene3D" id="3.30.40.10">
    <property type="entry name" value="Zinc/RING finger domain, C3HC4 (zinc finger)"/>
    <property type="match status" value="1"/>
</dbReference>
<keyword evidence="1" id="KW-0863">Zinc-finger</keyword>
<evidence type="ECO:0000313" key="7">
    <source>
        <dbReference type="Proteomes" id="UP000094112"/>
    </source>
</evidence>
<evidence type="ECO:0000256" key="2">
    <source>
        <dbReference type="SAM" id="MobiDB-lite"/>
    </source>
</evidence>
<dbReference type="InterPro" id="IPR001841">
    <property type="entry name" value="Znf_RING"/>
</dbReference>
<feature type="transmembrane region" description="Helical" evidence="3">
    <location>
        <begin position="105"/>
        <end position="127"/>
    </location>
</feature>
<dbReference type="GeneID" id="30202125"/>
<proteinExistence type="predicted"/>
<evidence type="ECO:0000313" key="6">
    <source>
        <dbReference type="EMBL" id="ODQ58828.1"/>
    </source>
</evidence>
<feature type="chain" id="PRO_5009133612" description="RING-type domain-containing protein" evidence="4">
    <location>
        <begin position="19"/>
        <end position="332"/>
    </location>
</feature>
<keyword evidence="7" id="KW-1185">Reference proteome</keyword>
<keyword evidence="1" id="KW-0862">Zinc</keyword>
<feature type="domain" description="RING-type" evidence="5">
    <location>
        <begin position="274"/>
        <end position="322"/>
    </location>
</feature>
<keyword evidence="3" id="KW-1133">Transmembrane helix</keyword>
<evidence type="ECO:0000256" key="4">
    <source>
        <dbReference type="SAM" id="SignalP"/>
    </source>
</evidence>
<evidence type="ECO:0000256" key="1">
    <source>
        <dbReference type="PROSITE-ProRule" id="PRU00175"/>
    </source>
</evidence>
<dbReference type="InterPro" id="IPR013083">
    <property type="entry name" value="Znf_RING/FYVE/PHD"/>
</dbReference>
<dbReference type="Proteomes" id="UP000094112">
    <property type="component" value="Unassembled WGS sequence"/>
</dbReference>
<accession>A0A1E3P0I4</accession>
<keyword evidence="3" id="KW-0472">Membrane</keyword>
<protein>
    <recommendedName>
        <fullName evidence="5">RING-type domain-containing protein</fullName>
    </recommendedName>
</protein>
<feature type="transmembrane region" description="Helical" evidence="3">
    <location>
        <begin position="156"/>
        <end position="173"/>
    </location>
</feature>
<dbReference type="SUPFAM" id="SSF57850">
    <property type="entry name" value="RING/U-box"/>
    <property type="match status" value="1"/>
</dbReference>
<dbReference type="PROSITE" id="PS50089">
    <property type="entry name" value="ZF_RING_2"/>
    <property type="match status" value="1"/>
</dbReference>
<name>A0A1E3P0I4_WICAA</name>
<dbReference type="OrthoDB" id="3982939at2759"/>
<evidence type="ECO:0000259" key="5">
    <source>
        <dbReference type="PROSITE" id="PS50089"/>
    </source>
</evidence>
<evidence type="ECO:0000256" key="3">
    <source>
        <dbReference type="SAM" id="Phobius"/>
    </source>
</evidence>
<feature type="region of interest" description="Disordered" evidence="2">
    <location>
        <begin position="77"/>
        <end position="98"/>
    </location>
</feature>
<feature type="signal peptide" evidence="4">
    <location>
        <begin position="1"/>
        <end position="18"/>
    </location>
</feature>
<keyword evidence="3" id="KW-0812">Transmembrane</keyword>
<keyword evidence="4" id="KW-0732">Signal</keyword>
<dbReference type="AlphaFoldDB" id="A0A1E3P0I4"/>
<dbReference type="Pfam" id="PF13639">
    <property type="entry name" value="zf-RING_2"/>
    <property type="match status" value="1"/>
</dbReference>
<dbReference type="RefSeq" id="XP_019038035.1">
    <property type="nucleotide sequence ID" value="XM_019184879.1"/>
</dbReference>